<dbReference type="Pfam" id="PF25691">
    <property type="entry name" value="BW3TFN"/>
    <property type="match status" value="1"/>
</dbReference>
<dbReference type="Gene3D" id="2.60.340.10">
    <property type="entry name" value="baseplate structural protein gp8, domain 1"/>
    <property type="match status" value="1"/>
</dbReference>
<dbReference type="Proteomes" id="UP000271031">
    <property type="component" value="Unassembled WGS sequence"/>
</dbReference>
<name>A0A3M8DSC1_9BACL</name>
<dbReference type="InterPro" id="IPR058040">
    <property type="entry name" value="BW3TFN"/>
</dbReference>
<accession>A0A3M8DSC1</accession>
<protein>
    <submittedName>
        <fullName evidence="1">Uncharacterized protein</fullName>
    </submittedName>
</protein>
<organism evidence="1 2">
    <name type="scientific">Brevibacillus fluminis</name>
    <dbReference type="NCBI Taxonomy" id="511487"/>
    <lineage>
        <taxon>Bacteria</taxon>
        <taxon>Bacillati</taxon>
        <taxon>Bacillota</taxon>
        <taxon>Bacilli</taxon>
        <taxon>Bacillales</taxon>
        <taxon>Paenibacillaceae</taxon>
        <taxon>Brevibacillus</taxon>
    </lineage>
</organism>
<gene>
    <name evidence="1" type="ORF">EDM56_11965</name>
</gene>
<dbReference type="EMBL" id="RHHQ01000008">
    <property type="protein sequence ID" value="RNB89867.1"/>
    <property type="molecule type" value="Genomic_DNA"/>
</dbReference>
<reference evidence="1 2" key="1">
    <citation type="submission" date="2018-10" db="EMBL/GenBank/DDBJ databases">
        <title>Phylogenomics of Brevibacillus.</title>
        <authorList>
            <person name="Dunlap C."/>
        </authorList>
    </citation>
    <scope>NUCLEOTIDE SEQUENCE [LARGE SCALE GENOMIC DNA]</scope>
    <source>
        <strain evidence="1 2">JCM 15716</strain>
    </source>
</reference>
<keyword evidence="2" id="KW-1185">Reference proteome</keyword>
<sequence length="170" mass="19154">MASFTSDVKGLRTFEAIQLVKNGSVWIGVGKEQPWDAAETVPPVSYQSAMVETIGYKRSDQLTLVVPDSAGTIEQMNQNWRTVSIEEGKSLDARWVYVQGWLSYDEFALKTFRQTGVWAGLQPKDHVLPNQQVVYPADVVDPGYLLVLNNRSPITREANQKESIDFIIEF</sequence>
<dbReference type="RefSeq" id="WP_122918121.1">
    <property type="nucleotide sequence ID" value="NZ_RHHQ01000008.1"/>
</dbReference>
<proteinExistence type="predicted"/>
<evidence type="ECO:0000313" key="1">
    <source>
        <dbReference type="EMBL" id="RNB89867.1"/>
    </source>
</evidence>
<dbReference type="OrthoDB" id="2589778at2"/>
<comment type="caution">
    <text evidence="1">The sequence shown here is derived from an EMBL/GenBank/DDBJ whole genome shotgun (WGS) entry which is preliminary data.</text>
</comment>
<evidence type="ECO:0000313" key="2">
    <source>
        <dbReference type="Proteomes" id="UP000271031"/>
    </source>
</evidence>
<dbReference type="AlphaFoldDB" id="A0A3M8DSC1"/>